<evidence type="ECO:0000313" key="1">
    <source>
        <dbReference type="EMBL" id="VTJ88906.1"/>
    </source>
</evidence>
<dbReference type="AlphaFoldDB" id="A0A5E4D4C4"/>
<proteinExistence type="predicted"/>
<sequence length="54" mass="6360">NKIYSIQENQLIEKKELLKERAIYALALQEILEPLLILDNDSVQLKLLHEEQSQ</sequence>
<organism evidence="1 2">
    <name type="scientific">Marmota monax</name>
    <name type="common">Woodchuck</name>
    <dbReference type="NCBI Taxonomy" id="9995"/>
    <lineage>
        <taxon>Eukaryota</taxon>
        <taxon>Metazoa</taxon>
        <taxon>Chordata</taxon>
        <taxon>Craniata</taxon>
        <taxon>Vertebrata</taxon>
        <taxon>Euteleostomi</taxon>
        <taxon>Mammalia</taxon>
        <taxon>Eutheria</taxon>
        <taxon>Euarchontoglires</taxon>
        <taxon>Glires</taxon>
        <taxon>Rodentia</taxon>
        <taxon>Sciuromorpha</taxon>
        <taxon>Sciuridae</taxon>
        <taxon>Xerinae</taxon>
        <taxon>Marmotini</taxon>
        <taxon>Marmota</taxon>
    </lineage>
</organism>
<protein>
    <submittedName>
        <fullName evidence="1">Uncharacterized protein</fullName>
    </submittedName>
</protein>
<dbReference type="EMBL" id="CABDUW010003246">
    <property type="protein sequence ID" value="VTJ88906.1"/>
    <property type="molecule type" value="Genomic_DNA"/>
</dbReference>
<feature type="non-terminal residue" evidence="1">
    <location>
        <position position="54"/>
    </location>
</feature>
<dbReference type="Proteomes" id="UP000335636">
    <property type="component" value="Unassembled WGS sequence"/>
</dbReference>
<feature type="non-terminal residue" evidence="1">
    <location>
        <position position="1"/>
    </location>
</feature>
<name>A0A5E4D4C4_MARMO</name>
<gene>
    <name evidence="1" type="ORF">MONAX_5E005078</name>
</gene>
<accession>A0A5E4D4C4</accession>
<reference evidence="1" key="1">
    <citation type="submission" date="2019-04" db="EMBL/GenBank/DDBJ databases">
        <authorList>
            <person name="Alioto T."/>
            <person name="Alioto T."/>
        </authorList>
    </citation>
    <scope>NUCLEOTIDE SEQUENCE [LARGE SCALE GENOMIC DNA]</scope>
</reference>
<evidence type="ECO:0000313" key="2">
    <source>
        <dbReference type="Proteomes" id="UP000335636"/>
    </source>
</evidence>
<keyword evidence="2" id="KW-1185">Reference proteome</keyword>
<comment type="caution">
    <text evidence="1">The sequence shown here is derived from an EMBL/GenBank/DDBJ whole genome shotgun (WGS) entry which is preliminary data.</text>
</comment>